<dbReference type="PANTHER" id="PTHR42078">
    <property type="entry name" value="GLUCAN 1, 4-ALPHA-GLUCOSIDASE"/>
    <property type="match status" value="1"/>
</dbReference>
<accession>A0A1L7X8S7</accession>
<evidence type="ECO:0000256" key="2">
    <source>
        <dbReference type="SAM" id="Phobius"/>
    </source>
</evidence>
<feature type="region of interest" description="Disordered" evidence="1">
    <location>
        <begin position="267"/>
        <end position="294"/>
    </location>
</feature>
<evidence type="ECO:0000313" key="4">
    <source>
        <dbReference type="EMBL" id="CZR61396.1"/>
    </source>
</evidence>
<keyword evidence="2" id="KW-0812">Transmembrane</keyword>
<reference evidence="4 5" key="1">
    <citation type="submission" date="2016-03" db="EMBL/GenBank/DDBJ databases">
        <authorList>
            <person name="Ploux O."/>
        </authorList>
    </citation>
    <scope>NUCLEOTIDE SEQUENCE [LARGE SCALE GENOMIC DNA]</scope>
    <source>
        <strain evidence="4 5">UAMH 11012</strain>
    </source>
</reference>
<evidence type="ECO:0000259" key="3">
    <source>
        <dbReference type="Pfam" id="PF25130"/>
    </source>
</evidence>
<feature type="region of interest" description="Disordered" evidence="1">
    <location>
        <begin position="78"/>
        <end position="99"/>
    </location>
</feature>
<dbReference type="EMBL" id="FJOG01000018">
    <property type="protein sequence ID" value="CZR61396.1"/>
    <property type="molecule type" value="Genomic_DNA"/>
</dbReference>
<dbReference type="PANTHER" id="PTHR42078:SF1">
    <property type="entry name" value="GLUCAN 1, 4-ALPHA-GLUCOSIDASE"/>
    <property type="match status" value="1"/>
</dbReference>
<dbReference type="Pfam" id="PF25130">
    <property type="entry name" value="DUF7820"/>
    <property type="match status" value="1"/>
</dbReference>
<keyword evidence="2" id="KW-0472">Membrane</keyword>
<dbReference type="STRING" id="576137.A0A1L7X8S7"/>
<feature type="compositionally biased region" description="Polar residues" evidence="1">
    <location>
        <begin position="86"/>
        <end position="96"/>
    </location>
</feature>
<evidence type="ECO:0000256" key="1">
    <source>
        <dbReference type="SAM" id="MobiDB-lite"/>
    </source>
</evidence>
<dbReference type="Proteomes" id="UP000184330">
    <property type="component" value="Unassembled WGS sequence"/>
</dbReference>
<keyword evidence="5" id="KW-1185">Reference proteome</keyword>
<feature type="domain" description="DUF7820" evidence="3">
    <location>
        <begin position="98"/>
        <end position="355"/>
    </location>
</feature>
<keyword evidence="2" id="KW-1133">Transmembrane helix</keyword>
<organism evidence="4 5">
    <name type="scientific">Phialocephala subalpina</name>
    <dbReference type="NCBI Taxonomy" id="576137"/>
    <lineage>
        <taxon>Eukaryota</taxon>
        <taxon>Fungi</taxon>
        <taxon>Dikarya</taxon>
        <taxon>Ascomycota</taxon>
        <taxon>Pezizomycotina</taxon>
        <taxon>Leotiomycetes</taxon>
        <taxon>Helotiales</taxon>
        <taxon>Mollisiaceae</taxon>
        <taxon>Phialocephala</taxon>
        <taxon>Phialocephala fortinii species complex</taxon>
    </lineage>
</organism>
<feature type="transmembrane region" description="Helical" evidence="2">
    <location>
        <begin position="50"/>
        <end position="71"/>
    </location>
</feature>
<sequence length="368" mass="39234">MFSWLSELRRRVAYSTEKQIPYDTTLPEFHDKSKITKNSRLAFFVLPKRTVLRIFIASVVLVIIVGLAIALKISSTSKAGPKAPTRITNSTPTIANIPTDASPLSTTAAGLPTLPTGTFGISGAPETVVQTCINDTSQTTAWSCLVTQQAQLISYPFTSTISPSLTITPSNASDVPLYSYGMQTPNISTPMPGILVIDTDDSSRGPAYLFSTLFNKIVILPENNFPESSSTTIQNGTAQPGDRPWFCYWNSTRLEVFIYLNLTSSSGNSTRSSGVMTTTTGKATQKATSTGAGTSTTEAVNSLAGYPKVVQMEDISEVGVTKPYCVQNLIESDGLASPVVDTSGNGVVVEIEEVATGGTSCGCQWVYT</sequence>
<gene>
    <name evidence="4" type="ORF">PAC_11292</name>
</gene>
<name>A0A1L7X8S7_9HELO</name>
<protein>
    <recommendedName>
        <fullName evidence="3">DUF7820 domain-containing protein</fullName>
    </recommendedName>
</protein>
<dbReference type="OrthoDB" id="5384459at2759"/>
<dbReference type="AlphaFoldDB" id="A0A1L7X8S7"/>
<evidence type="ECO:0000313" key="5">
    <source>
        <dbReference type="Proteomes" id="UP000184330"/>
    </source>
</evidence>
<proteinExistence type="predicted"/>
<dbReference type="InterPro" id="IPR056722">
    <property type="entry name" value="DUF7820"/>
</dbReference>